<evidence type="ECO:0000313" key="2">
    <source>
        <dbReference type="Proteomes" id="UP000250235"/>
    </source>
</evidence>
<gene>
    <name evidence="1" type="ORF">F511_42115</name>
</gene>
<dbReference type="Proteomes" id="UP000250235">
    <property type="component" value="Unassembled WGS sequence"/>
</dbReference>
<dbReference type="GO" id="GO:0016787">
    <property type="term" value="F:hydrolase activity"/>
    <property type="evidence" value="ECO:0007669"/>
    <property type="project" value="UniProtKB-KW"/>
</dbReference>
<proteinExistence type="predicted"/>
<name>A0A2Z7DG75_9LAMI</name>
<protein>
    <submittedName>
        <fullName evidence="1">Alpha/beta-Hydrolases superfamily protein isoform 1</fullName>
    </submittedName>
</protein>
<sequence length="106" mass="12254">MFTRLFLCFSLVFSIPFLELLVGWKSERDDSQGARISHDFRRVGLRVQVASSAVCPELILYSEQVVALWSSERLYRDFSMRAGGRLAIAVDFRSRAVWYWCSVLLV</sequence>
<reference evidence="1 2" key="1">
    <citation type="journal article" date="2015" name="Proc. Natl. Acad. Sci. U.S.A.">
        <title>The resurrection genome of Boea hygrometrica: A blueprint for survival of dehydration.</title>
        <authorList>
            <person name="Xiao L."/>
            <person name="Yang G."/>
            <person name="Zhang L."/>
            <person name="Yang X."/>
            <person name="Zhao S."/>
            <person name="Ji Z."/>
            <person name="Zhou Q."/>
            <person name="Hu M."/>
            <person name="Wang Y."/>
            <person name="Chen M."/>
            <person name="Xu Y."/>
            <person name="Jin H."/>
            <person name="Xiao X."/>
            <person name="Hu G."/>
            <person name="Bao F."/>
            <person name="Hu Y."/>
            <person name="Wan P."/>
            <person name="Li L."/>
            <person name="Deng X."/>
            <person name="Kuang T."/>
            <person name="Xiang C."/>
            <person name="Zhu J.K."/>
            <person name="Oliver M.J."/>
            <person name="He Y."/>
        </authorList>
    </citation>
    <scope>NUCLEOTIDE SEQUENCE [LARGE SCALE GENOMIC DNA]</scope>
    <source>
        <strain evidence="2">cv. XS01</strain>
    </source>
</reference>
<keyword evidence="1" id="KW-0378">Hydrolase</keyword>
<dbReference type="EMBL" id="KQ987914">
    <property type="protein sequence ID" value="KZV56655.1"/>
    <property type="molecule type" value="Genomic_DNA"/>
</dbReference>
<keyword evidence="2" id="KW-1185">Reference proteome</keyword>
<organism evidence="1 2">
    <name type="scientific">Dorcoceras hygrometricum</name>
    <dbReference type="NCBI Taxonomy" id="472368"/>
    <lineage>
        <taxon>Eukaryota</taxon>
        <taxon>Viridiplantae</taxon>
        <taxon>Streptophyta</taxon>
        <taxon>Embryophyta</taxon>
        <taxon>Tracheophyta</taxon>
        <taxon>Spermatophyta</taxon>
        <taxon>Magnoliopsida</taxon>
        <taxon>eudicotyledons</taxon>
        <taxon>Gunneridae</taxon>
        <taxon>Pentapetalae</taxon>
        <taxon>asterids</taxon>
        <taxon>lamiids</taxon>
        <taxon>Lamiales</taxon>
        <taxon>Gesneriaceae</taxon>
        <taxon>Didymocarpoideae</taxon>
        <taxon>Trichosporeae</taxon>
        <taxon>Loxocarpinae</taxon>
        <taxon>Dorcoceras</taxon>
    </lineage>
</organism>
<evidence type="ECO:0000313" key="1">
    <source>
        <dbReference type="EMBL" id="KZV56655.1"/>
    </source>
</evidence>
<dbReference type="AlphaFoldDB" id="A0A2Z7DG75"/>
<accession>A0A2Z7DG75</accession>